<feature type="repeat" description="WD" evidence="3">
    <location>
        <begin position="386"/>
        <end position="418"/>
    </location>
</feature>
<evidence type="ECO:0000313" key="5">
    <source>
        <dbReference type="Proteomes" id="UP001050975"/>
    </source>
</evidence>
<dbReference type="RefSeq" id="WP_226592727.1">
    <property type="nucleotide sequence ID" value="NZ_BLAY01000242.1"/>
</dbReference>
<evidence type="ECO:0000256" key="1">
    <source>
        <dbReference type="ARBA" id="ARBA00022574"/>
    </source>
</evidence>
<dbReference type="PANTHER" id="PTHR44019">
    <property type="entry name" value="WD REPEAT-CONTAINING PROTEIN 55"/>
    <property type="match status" value="1"/>
</dbReference>
<dbReference type="Proteomes" id="UP001050975">
    <property type="component" value="Unassembled WGS sequence"/>
</dbReference>
<proteinExistence type="predicted"/>
<sequence length="760" mass="86416">MPNLVKAIVSKKELKLTPGDESSNGDNEFDVTVVNESDKFASFYVELTTIGAEADSNIKWYSLNPEVSAKKPPGASTTFHVVITKSPIQVYETTIDLTLRVFSVEFSQLFTSQKLRLTIKKALRPLQLYLPVKDLKVFPGDEIEIPVIVYNLSPKATTVRLNISELSPEWMTKGTTQSFQIDAGDSKKTSFWCQPPRNPETLSQEYDFTIEAKSDTSTRNPREQGTLEVLPQGTVEFSCNPKVQRIPRLKGKVYGKKSKFPTYELQFENNSNLPQQVDIQVSETDKKQCELVIPEGINMEPGEAKPTYLVAKKRRPWWWLKRRLFFEVSPILKEPDTGFPSTQIRPNPSTQVLELQVLPIIPVSLQFLGLLLTLLLLWLLWYLYPQDYHKGPVHSVRLIGNSSLVVSGSSDQTIRLWQADRSPWKPDIRRLKYEGFIADKTEKAVRVIRQSPREDYVIAAGLESGDIKLWNVLTKIPPQSIYTGTDRVFDLTFSKDSRYLFSGHGSGIVRQWNLEFGTKNPRIADAGFTVYALSLSENQQERPNTLVVVGGRYNKLALWDWINSRIYALKYQWQDWKKDNKFDPVMGQNQYIDGLAIADKKNLLASSDNEGYITLWSMNAVRQCIRDKQLEEIEKGVENQKKDGVGNLITSLECDNAILDQWRDGHNNQPVRSVALTQNGCYLASVGDDGKVMLWELENRMRTPKNQNGKIIASSPGIRLNSVDIKAVDDYLLIATGDDQYRVRLYRVQGINNNDNANCK</sequence>
<dbReference type="Pfam" id="PF00400">
    <property type="entry name" value="WD40"/>
    <property type="match status" value="3"/>
</dbReference>
<dbReference type="PROSITE" id="PS00678">
    <property type="entry name" value="WD_REPEATS_1"/>
    <property type="match status" value="1"/>
</dbReference>
<feature type="repeat" description="WD" evidence="3">
    <location>
        <begin position="664"/>
        <end position="705"/>
    </location>
</feature>
<evidence type="ECO:0000256" key="3">
    <source>
        <dbReference type="PROSITE-ProRule" id="PRU00221"/>
    </source>
</evidence>
<dbReference type="InterPro" id="IPR015943">
    <property type="entry name" value="WD40/YVTN_repeat-like_dom_sf"/>
</dbReference>
<reference evidence="4" key="1">
    <citation type="submission" date="2019-10" db="EMBL/GenBank/DDBJ databases">
        <title>Draft genome sequece of Microseira wollei NIES-4236.</title>
        <authorList>
            <person name="Yamaguchi H."/>
            <person name="Suzuki S."/>
            <person name="Kawachi M."/>
        </authorList>
    </citation>
    <scope>NUCLEOTIDE SEQUENCE</scope>
    <source>
        <strain evidence="4">NIES-4236</strain>
    </source>
</reference>
<dbReference type="PROSITE" id="PS50082">
    <property type="entry name" value="WD_REPEATS_2"/>
    <property type="match status" value="2"/>
</dbReference>
<dbReference type="SMART" id="SM00320">
    <property type="entry name" value="WD40"/>
    <property type="match status" value="6"/>
</dbReference>
<keyword evidence="5" id="KW-1185">Reference proteome</keyword>
<keyword evidence="1 3" id="KW-0853">WD repeat</keyword>
<organism evidence="4 5">
    <name type="scientific">Microseira wollei NIES-4236</name>
    <dbReference type="NCBI Taxonomy" id="2530354"/>
    <lineage>
        <taxon>Bacteria</taxon>
        <taxon>Bacillati</taxon>
        <taxon>Cyanobacteriota</taxon>
        <taxon>Cyanophyceae</taxon>
        <taxon>Oscillatoriophycideae</taxon>
        <taxon>Aerosakkonematales</taxon>
        <taxon>Aerosakkonemataceae</taxon>
        <taxon>Microseira</taxon>
    </lineage>
</organism>
<name>A0AAV3XLZ7_9CYAN</name>
<dbReference type="Gene3D" id="2.130.10.10">
    <property type="entry name" value="YVTN repeat-like/Quinoprotein amine dehydrogenase"/>
    <property type="match status" value="2"/>
</dbReference>
<dbReference type="PROSITE" id="PS50294">
    <property type="entry name" value="WD_REPEATS_REGION"/>
    <property type="match status" value="1"/>
</dbReference>
<dbReference type="AlphaFoldDB" id="A0AAV3XLZ7"/>
<protein>
    <recommendedName>
        <fullName evidence="6">WD-40 repeat-containing protein</fullName>
    </recommendedName>
</protein>
<gene>
    <name evidence="4" type="ORF">MiSe_84980</name>
</gene>
<evidence type="ECO:0000256" key="2">
    <source>
        <dbReference type="ARBA" id="ARBA00022737"/>
    </source>
</evidence>
<dbReference type="InterPro" id="IPR036322">
    <property type="entry name" value="WD40_repeat_dom_sf"/>
</dbReference>
<keyword evidence="2" id="KW-0677">Repeat</keyword>
<dbReference type="InterPro" id="IPR019775">
    <property type="entry name" value="WD40_repeat_CS"/>
</dbReference>
<evidence type="ECO:0000313" key="4">
    <source>
        <dbReference type="EMBL" id="GET43673.1"/>
    </source>
</evidence>
<comment type="caution">
    <text evidence="4">The sequence shown here is derived from an EMBL/GenBank/DDBJ whole genome shotgun (WGS) entry which is preliminary data.</text>
</comment>
<accession>A0AAV3XLZ7</accession>
<dbReference type="EMBL" id="BLAY01000242">
    <property type="protein sequence ID" value="GET43673.1"/>
    <property type="molecule type" value="Genomic_DNA"/>
</dbReference>
<evidence type="ECO:0008006" key="6">
    <source>
        <dbReference type="Google" id="ProtNLM"/>
    </source>
</evidence>
<dbReference type="PANTHER" id="PTHR44019:SF8">
    <property type="entry name" value="POC1 CENTRIOLAR PROTEIN HOMOLOG"/>
    <property type="match status" value="1"/>
</dbReference>
<dbReference type="InterPro" id="IPR001680">
    <property type="entry name" value="WD40_rpt"/>
</dbReference>
<dbReference type="InterPro" id="IPR050505">
    <property type="entry name" value="WDR55/POC1"/>
</dbReference>
<dbReference type="SUPFAM" id="SSF50978">
    <property type="entry name" value="WD40 repeat-like"/>
    <property type="match status" value="1"/>
</dbReference>